<dbReference type="EMBL" id="SGNZ01000001">
    <property type="protein sequence ID" value="TRA96814.1"/>
    <property type="molecule type" value="Genomic_DNA"/>
</dbReference>
<gene>
    <name evidence="1" type="ORF">EXN23_00835</name>
</gene>
<comment type="caution">
    <text evidence="1">The sequence shown here is derived from an EMBL/GenBank/DDBJ whole genome shotgun (WGS) entry which is preliminary data.</text>
</comment>
<accession>A0ABY3BUY7</accession>
<dbReference type="RefSeq" id="WP_142911518.1">
    <property type="nucleotide sequence ID" value="NZ_JAPZLP010000001.1"/>
</dbReference>
<organism evidence="1 2">
    <name type="scientific">Agrobacterium salinitolerans</name>
    <dbReference type="NCBI Taxonomy" id="1183413"/>
    <lineage>
        <taxon>Bacteria</taxon>
        <taxon>Pseudomonadati</taxon>
        <taxon>Pseudomonadota</taxon>
        <taxon>Alphaproteobacteria</taxon>
        <taxon>Hyphomicrobiales</taxon>
        <taxon>Rhizobiaceae</taxon>
        <taxon>Rhizobium/Agrobacterium group</taxon>
        <taxon>Agrobacterium</taxon>
    </lineage>
</organism>
<name>A0ABY3BUY7_9HYPH</name>
<keyword evidence="2" id="KW-1185">Reference proteome</keyword>
<protein>
    <submittedName>
        <fullName evidence="1">Uncharacterized protein</fullName>
    </submittedName>
</protein>
<dbReference type="Proteomes" id="UP000319481">
    <property type="component" value="Unassembled WGS sequence"/>
</dbReference>
<reference evidence="1 2" key="1">
    <citation type="journal article" date="2019" name="Appl. Microbiol. Biotechnol.">
        <title>Differential efficiency of wild type rhizogenic strains for rol gene transformation of plants.</title>
        <authorList>
            <person name="Desmet S."/>
            <person name="De Keyser E."/>
            <person name="Van Vaerenbergh J."/>
            <person name="Baeyen S."/>
            <person name="Van Huylenbroeck J."/>
            <person name="Geelen D."/>
            <person name="Dhooghe E."/>
        </authorList>
    </citation>
    <scope>NUCLEOTIDE SEQUENCE [LARGE SCALE GENOMIC DNA]</scope>
    <source>
        <strain evidence="1 2">GBBC3283</strain>
    </source>
</reference>
<sequence length="249" mass="27928">MSPDQVALLKTFDGLYHETMSTLPDGWIGPLVDMLQAMRQLSLVEPVHPKIETWVALRMERTSTSGAVAFASPLLPPDQWSAGRAFTCLEALSAFGAAVKETCEKCGHPGQACQIGQMTFYLCDEHGSIARERLTAKVEAYEERIRFRGEVSVLFQEHSRVSLHVSDRNFSILRQALRDIKQIVDERGLAGKVHVTKIEDSEGQLFLSARYEKDVDPASNFEIEDIIHHAQWQSDQASLEANKERDDDA</sequence>
<evidence type="ECO:0000313" key="2">
    <source>
        <dbReference type="Proteomes" id="UP000319481"/>
    </source>
</evidence>
<evidence type="ECO:0000313" key="1">
    <source>
        <dbReference type="EMBL" id="TRA96814.1"/>
    </source>
</evidence>
<proteinExistence type="predicted"/>